<proteinExistence type="predicted"/>
<evidence type="ECO:0000313" key="3">
    <source>
        <dbReference type="Proteomes" id="UP000621492"/>
    </source>
</evidence>
<comment type="caution">
    <text evidence="2">The sequence shown here is derived from an EMBL/GenBank/DDBJ whole genome shotgun (WGS) entry which is preliminary data.</text>
</comment>
<reference evidence="2" key="1">
    <citation type="journal article" date="2014" name="Int. J. Syst. Evol. Microbiol.">
        <title>Complete genome sequence of Corynebacterium casei LMG S-19264T (=DSM 44701T), isolated from a smear-ripened cheese.</title>
        <authorList>
            <consortium name="US DOE Joint Genome Institute (JGI-PGF)"/>
            <person name="Walter F."/>
            <person name="Albersmeier A."/>
            <person name="Kalinowski J."/>
            <person name="Ruckert C."/>
        </authorList>
    </citation>
    <scope>NUCLEOTIDE SEQUENCE</scope>
    <source>
        <strain evidence="2">CGMCC 1.15454</strain>
    </source>
</reference>
<evidence type="ECO:0000313" key="2">
    <source>
        <dbReference type="EMBL" id="GGB36545.1"/>
    </source>
</evidence>
<dbReference type="AlphaFoldDB" id="A0A9W5TVT3"/>
<evidence type="ECO:0000256" key="1">
    <source>
        <dbReference type="SAM" id="SignalP"/>
    </source>
</evidence>
<organism evidence="2 3">
    <name type="scientific">Lentibacillus populi</name>
    <dbReference type="NCBI Taxonomy" id="1827502"/>
    <lineage>
        <taxon>Bacteria</taxon>
        <taxon>Bacillati</taxon>
        <taxon>Bacillota</taxon>
        <taxon>Bacilli</taxon>
        <taxon>Bacillales</taxon>
        <taxon>Bacillaceae</taxon>
        <taxon>Lentibacillus</taxon>
    </lineage>
</organism>
<keyword evidence="1" id="KW-0732">Signal</keyword>
<keyword evidence="3" id="KW-1185">Reference proteome</keyword>
<accession>A0A9W5TVT3</accession>
<sequence length="39" mass="4154">MKWKVFLSSVLSLAIVAGCNGGNNATSEQEQISDELDPT</sequence>
<feature type="signal peptide" evidence="1">
    <location>
        <begin position="1"/>
        <end position="17"/>
    </location>
</feature>
<feature type="chain" id="PRO_5040925846" evidence="1">
    <location>
        <begin position="18"/>
        <end position="39"/>
    </location>
</feature>
<dbReference type="EMBL" id="BMJD01000006">
    <property type="protein sequence ID" value="GGB36545.1"/>
    <property type="molecule type" value="Genomic_DNA"/>
</dbReference>
<protein>
    <submittedName>
        <fullName evidence="2">Uncharacterized protein</fullName>
    </submittedName>
</protein>
<reference evidence="2" key="2">
    <citation type="submission" date="2020-09" db="EMBL/GenBank/DDBJ databases">
        <authorList>
            <person name="Sun Q."/>
            <person name="Zhou Y."/>
        </authorList>
    </citation>
    <scope>NUCLEOTIDE SEQUENCE</scope>
    <source>
        <strain evidence="2">CGMCC 1.15454</strain>
    </source>
</reference>
<dbReference type="PROSITE" id="PS51257">
    <property type="entry name" value="PROKAR_LIPOPROTEIN"/>
    <property type="match status" value="1"/>
</dbReference>
<dbReference type="Proteomes" id="UP000621492">
    <property type="component" value="Unassembled WGS sequence"/>
</dbReference>
<name>A0A9W5TVT3_9BACI</name>
<gene>
    <name evidence="2" type="ORF">GCM10011409_12460</name>
</gene>